<dbReference type="EMBL" id="BLAB01000001">
    <property type="protein sequence ID" value="GER94264.1"/>
    <property type="molecule type" value="Genomic_DNA"/>
</dbReference>
<protein>
    <submittedName>
        <fullName evidence="1">DUF4416 domain-containing protein</fullName>
    </submittedName>
</protein>
<gene>
    <name evidence="1" type="ORF">A45J_2024</name>
</gene>
<dbReference type="AlphaFoldDB" id="A0A5J4KYB1"/>
<dbReference type="Pfam" id="PF14385">
    <property type="entry name" value="DUF4416"/>
    <property type="match status" value="1"/>
</dbReference>
<reference evidence="1" key="1">
    <citation type="submission" date="2019-10" db="EMBL/GenBank/DDBJ databases">
        <title>Metagenomic sequencing of thiosulfate-disproportionating enrichment culture.</title>
        <authorList>
            <person name="Umezawa K."/>
            <person name="Kojima H."/>
            <person name="Fukui M."/>
        </authorList>
    </citation>
    <scope>NUCLEOTIDE SEQUENCE</scope>
    <source>
        <strain evidence="1">45J</strain>
    </source>
</reference>
<name>A0A5J4KYB1_9ZZZZ</name>
<comment type="caution">
    <text evidence="1">The sequence shown here is derived from an EMBL/GenBank/DDBJ whole genome shotgun (WGS) entry which is preliminary data.</text>
</comment>
<evidence type="ECO:0000313" key="1">
    <source>
        <dbReference type="EMBL" id="GER94264.1"/>
    </source>
</evidence>
<accession>A0A5J4KYB1</accession>
<dbReference type="InterPro" id="IPR025529">
    <property type="entry name" value="DUF4416"/>
</dbReference>
<proteinExistence type="predicted"/>
<organism evidence="1">
    <name type="scientific">hot springs metagenome</name>
    <dbReference type="NCBI Taxonomy" id="433727"/>
    <lineage>
        <taxon>unclassified sequences</taxon>
        <taxon>metagenomes</taxon>
        <taxon>ecological metagenomes</taxon>
    </lineage>
</organism>
<sequence>MGSPTPPDKALLFIGTLFSNEDYYIEAQQSLERIFGEIVMETPAIKWDFSDYYKDELGESIYRRFVFFKKLIHQENLSTIKLITNELEKSLSSDVNGVRRRNINLDPGYLTPAKIVLASTKDYSHRIYLKDGIYAEVTLIFKKGQFIPHINTYRDYQDEKYLRIFMIARKLLNILRQSEGQRTDFKSVRVSKIKD</sequence>